<dbReference type="GeneID" id="42031452"/>
<gene>
    <name evidence="1" type="ORF">FOIG_06277</name>
</gene>
<accession>X0K4B4</accession>
<evidence type="ECO:0000313" key="1">
    <source>
        <dbReference type="EMBL" id="EXM03476.1"/>
    </source>
</evidence>
<dbReference type="HOGENOM" id="CLU_1806261_0_0_1"/>
<dbReference type="Proteomes" id="UP000030685">
    <property type="component" value="Unassembled WGS sequence"/>
</dbReference>
<dbReference type="VEuPathDB" id="FungiDB:FOIG_06277"/>
<organism evidence="1">
    <name type="scientific">Fusarium odoratissimum (strain NRRL 54006)</name>
    <dbReference type="NCBI Taxonomy" id="1089451"/>
    <lineage>
        <taxon>Eukaryota</taxon>
        <taxon>Fungi</taxon>
        <taxon>Dikarya</taxon>
        <taxon>Ascomycota</taxon>
        <taxon>Pezizomycotina</taxon>
        <taxon>Sordariomycetes</taxon>
        <taxon>Hypocreomycetidae</taxon>
        <taxon>Hypocreales</taxon>
        <taxon>Nectriaceae</taxon>
        <taxon>Fusarium</taxon>
        <taxon>Fusarium oxysporum species complex</taxon>
        <taxon>Fusarium oxysporum f. sp. cubense (strain race 4)</taxon>
    </lineage>
</organism>
<reference evidence="1" key="2">
    <citation type="submission" date="2012-05" db="EMBL/GenBank/DDBJ databases">
        <title>The Genome Annotation of Fusarium oxysporum II5.</title>
        <authorList>
            <consortium name="The Broad Institute Genomics Platform"/>
            <person name="Ma L.-J."/>
            <person name="Corby-Kistler H."/>
            <person name="Broz K."/>
            <person name="Gale L.R."/>
            <person name="Jonkers W."/>
            <person name="O'Donnell K."/>
            <person name="Ploetz R."/>
            <person name="Steinberg C."/>
            <person name="Schwartz D.C."/>
            <person name="VanEtten H."/>
            <person name="Zhou S."/>
            <person name="Young S.K."/>
            <person name="Zeng Q."/>
            <person name="Gargeya S."/>
            <person name="Fitzgerald M."/>
            <person name="Abouelleil A."/>
            <person name="Alvarado L."/>
            <person name="Chapman S.B."/>
            <person name="Gainer-Dewar J."/>
            <person name="Goldberg J."/>
            <person name="Griggs A."/>
            <person name="Gujja S."/>
            <person name="Hansen M."/>
            <person name="Howarth C."/>
            <person name="Imamovic A."/>
            <person name="Ireland A."/>
            <person name="Larimer J."/>
            <person name="McCowan C."/>
            <person name="Murphy C."/>
            <person name="Pearson M."/>
            <person name="Poon T.W."/>
            <person name="Priest M."/>
            <person name="Roberts A."/>
            <person name="Saif S."/>
            <person name="Shea T."/>
            <person name="Sykes S."/>
            <person name="Wortman J."/>
            <person name="Nusbaum C."/>
            <person name="Birren B."/>
        </authorList>
    </citation>
    <scope>NUCLEOTIDE SEQUENCE</scope>
    <source>
        <strain evidence="1">54006</strain>
    </source>
</reference>
<dbReference type="RefSeq" id="XP_031065565.1">
    <property type="nucleotide sequence ID" value="XM_031205316.1"/>
</dbReference>
<reference evidence="1" key="1">
    <citation type="submission" date="2011-11" db="EMBL/GenBank/DDBJ databases">
        <title>The Genome Sequence of Fusarium oxysporum II5.</title>
        <authorList>
            <consortium name="The Broad Institute Genome Sequencing Platform"/>
            <person name="Ma L.-J."/>
            <person name="Gale L.R."/>
            <person name="Schwartz D.C."/>
            <person name="Zhou S."/>
            <person name="Corby-Kistler H."/>
            <person name="Young S.K."/>
            <person name="Zeng Q."/>
            <person name="Gargeya S."/>
            <person name="Fitzgerald M."/>
            <person name="Haas B."/>
            <person name="Abouelleil A."/>
            <person name="Alvarado L."/>
            <person name="Arachchi H.M."/>
            <person name="Berlin A."/>
            <person name="Brown A."/>
            <person name="Chapman S.B."/>
            <person name="Chen Z."/>
            <person name="Dunbar C."/>
            <person name="Freedman E."/>
            <person name="Gearin G."/>
            <person name="Goldberg J."/>
            <person name="Griggs A."/>
            <person name="Gujja S."/>
            <person name="Heiman D."/>
            <person name="Howarth C."/>
            <person name="Larson L."/>
            <person name="Lui A."/>
            <person name="MacDonald P.J.P."/>
            <person name="Montmayeur A."/>
            <person name="Murphy C."/>
            <person name="Neiman D."/>
            <person name="Pearson M."/>
            <person name="Priest M."/>
            <person name="Roberts A."/>
            <person name="Saif S."/>
            <person name="Shea T."/>
            <person name="Shenoy N."/>
            <person name="Sisk P."/>
            <person name="Stolte C."/>
            <person name="Sykes S."/>
            <person name="Wortman J."/>
            <person name="Nusbaum C."/>
            <person name="Birren B."/>
        </authorList>
    </citation>
    <scope>NUCLEOTIDE SEQUENCE [LARGE SCALE GENOMIC DNA]</scope>
    <source>
        <strain evidence="1">54006</strain>
    </source>
</reference>
<name>X0K4B4_FUSO5</name>
<proteinExistence type="predicted"/>
<sequence>MKTTQQMRILRIYMSFAQRLMMSSSAPCARSGSVADRLNYLTGYSQSTESTDRSDSWMLKLPCFSHSKGISAASAKDKRENGITIQNRTTRRTTNYTQGRNRDGTQKERAWIRTGTGSSKETPSRSRVAFPTQLTFWMIEGYNRRLGLRLPPLLAVLPGRAADR</sequence>
<dbReference type="EMBL" id="JH658279">
    <property type="protein sequence ID" value="EXM03476.1"/>
    <property type="molecule type" value="Genomic_DNA"/>
</dbReference>
<dbReference type="AlphaFoldDB" id="X0K4B4"/>
<protein>
    <submittedName>
        <fullName evidence="1">Uncharacterized protein</fullName>
    </submittedName>
</protein>